<dbReference type="SMART" id="SM00822">
    <property type="entry name" value="PKS_KR"/>
    <property type="match status" value="1"/>
</dbReference>
<dbReference type="InterPro" id="IPR051911">
    <property type="entry name" value="SDR_oxidoreductase"/>
</dbReference>
<dbReference type="InterPro" id="IPR002347">
    <property type="entry name" value="SDR_fam"/>
</dbReference>
<dbReference type="CDD" id="cd05374">
    <property type="entry name" value="17beta-HSD-like_SDR_c"/>
    <property type="match status" value="1"/>
</dbReference>
<gene>
    <name evidence="4" type="ORF">EVG20_g4054</name>
</gene>
<dbReference type="PRINTS" id="PR00081">
    <property type="entry name" value="GDHRDH"/>
</dbReference>
<dbReference type="InterPro" id="IPR036291">
    <property type="entry name" value="NAD(P)-bd_dom_sf"/>
</dbReference>
<dbReference type="PANTHER" id="PTHR43976:SF16">
    <property type="entry name" value="SHORT-CHAIN DEHYDROGENASE_REDUCTASE FAMILY PROTEIN"/>
    <property type="match status" value="1"/>
</dbReference>
<evidence type="ECO:0000256" key="1">
    <source>
        <dbReference type="ARBA" id="ARBA00006484"/>
    </source>
</evidence>
<keyword evidence="2" id="KW-0560">Oxidoreductase</keyword>
<evidence type="ECO:0000259" key="3">
    <source>
        <dbReference type="SMART" id="SM00822"/>
    </source>
</evidence>
<dbReference type="PANTHER" id="PTHR43976">
    <property type="entry name" value="SHORT CHAIN DEHYDROGENASE"/>
    <property type="match status" value="1"/>
</dbReference>
<organism evidence="4 5">
    <name type="scientific">Dentipellis fragilis</name>
    <dbReference type="NCBI Taxonomy" id="205917"/>
    <lineage>
        <taxon>Eukaryota</taxon>
        <taxon>Fungi</taxon>
        <taxon>Dikarya</taxon>
        <taxon>Basidiomycota</taxon>
        <taxon>Agaricomycotina</taxon>
        <taxon>Agaricomycetes</taxon>
        <taxon>Russulales</taxon>
        <taxon>Hericiaceae</taxon>
        <taxon>Dentipellis</taxon>
    </lineage>
</organism>
<accession>A0A4Y9YXP2</accession>
<dbReference type="PRINTS" id="PR00080">
    <property type="entry name" value="SDRFAMILY"/>
</dbReference>
<dbReference type="EMBL" id="SEOQ01000199">
    <property type="protein sequence ID" value="TFY67125.1"/>
    <property type="molecule type" value="Genomic_DNA"/>
</dbReference>
<feature type="domain" description="Ketoreductase" evidence="3">
    <location>
        <begin position="297"/>
        <end position="483"/>
    </location>
</feature>
<comment type="similarity">
    <text evidence="1">Belongs to the short-chain dehydrogenases/reductases (SDR) family.</text>
</comment>
<dbReference type="GO" id="GO:0016491">
    <property type="term" value="F:oxidoreductase activity"/>
    <property type="evidence" value="ECO:0007669"/>
    <property type="project" value="UniProtKB-KW"/>
</dbReference>
<name>A0A4Y9YXP2_9AGAM</name>
<evidence type="ECO:0000313" key="5">
    <source>
        <dbReference type="Proteomes" id="UP000298327"/>
    </source>
</evidence>
<dbReference type="Pfam" id="PF00106">
    <property type="entry name" value="adh_short"/>
    <property type="match status" value="2"/>
</dbReference>
<sequence>MAGQYQATGENVWLITGAASGLGASIVEAAVVRGDKVIATARPAFKEKLRIVIDSLPPKDRERIRVLYLDITDTAENTRNIMKTAIGLWGRIDVLVNNAGVAIGGVTEEEGVDAFLKQFQTNVFGVINVTNAILPYMRERRDGTIVIIRAVLLGLVFPVLRNVRLQKQLFTLAEFTQKRVIENPAVGDLRKGMEILVDVVRGERRAVGRAWPSLLFLGAEARDQIRAKSAMWERDLQAWSDVCCDVTNDLFPSNSLLVADIRSTSISDTDYSILEARTSRTILDTADMSNDQTAAQKVWLITGAGSGLGASLAGAVLARGDKVIITGRPGSKEKMQGMVDALPDNERDESRIRLLELDVTDTTENIRLIMKTAVDFWGRIDVLVNNAGIVVPGITEEQGVQGWERQFRTNVFGVINVTNAVLPYMRARRDGNVVILGSRSAWKNDFPGIGPYSASKAAIHSYADTLSAEVGTFNIRVLNLAPAAFRTSGFDPPKPIVDHIDDYDPIRQQMAAIVKERRERSSFGDPRKGMEIVVDVVRGEGRAAGREWSSLLFLGGDALVHIREKMHKWEHDLEAWSDVAQDVTEDK</sequence>
<dbReference type="InterPro" id="IPR057326">
    <property type="entry name" value="KR_dom"/>
</dbReference>
<dbReference type="Proteomes" id="UP000298327">
    <property type="component" value="Unassembled WGS sequence"/>
</dbReference>
<dbReference type="SUPFAM" id="SSF51735">
    <property type="entry name" value="NAD(P)-binding Rossmann-fold domains"/>
    <property type="match status" value="2"/>
</dbReference>
<dbReference type="FunFam" id="3.40.50.720:FF:000084">
    <property type="entry name" value="Short-chain dehydrogenase reductase"/>
    <property type="match status" value="1"/>
</dbReference>
<comment type="caution">
    <text evidence="4">The sequence shown here is derived from an EMBL/GenBank/DDBJ whole genome shotgun (WGS) entry which is preliminary data.</text>
</comment>
<reference evidence="4 5" key="1">
    <citation type="submission" date="2019-02" db="EMBL/GenBank/DDBJ databases">
        <title>Genome sequencing of the rare red list fungi Dentipellis fragilis.</title>
        <authorList>
            <person name="Buettner E."/>
            <person name="Kellner H."/>
        </authorList>
    </citation>
    <scope>NUCLEOTIDE SEQUENCE [LARGE SCALE GENOMIC DNA]</scope>
    <source>
        <strain evidence="4 5">DSM 105465</strain>
    </source>
</reference>
<protein>
    <recommendedName>
        <fullName evidence="3">Ketoreductase domain-containing protein</fullName>
    </recommendedName>
</protein>
<dbReference type="AlphaFoldDB" id="A0A4Y9YXP2"/>
<keyword evidence="5" id="KW-1185">Reference proteome</keyword>
<evidence type="ECO:0000313" key="4">
    <source>
        <dbReference type="EMBL" id="TFY67125.1"/>
    </source>
</evidence>
<dbReference type="OrthoDB" id="1274115at2759"/>
<proteinExistence type="inferred from homology"/>
<dbReference type="Gene3D" id="3.40.50.720">
    <property type="entry name" value="NAD(P)-binding Rossmann-like Domain"/>
    <property type="match status" value="2"/>
</dbReference>
<dbReference type="STRING" id="205917.A0A4Y9YXP2"/>
<evidence type="ECO:0000256" key="2">
    <source>
        <dbReference type="ARBA" id="ARBA00023002"/>
    </source>
</evidence>